<dbReference type="EMBL" id="ML737128">
    <property type="protein sequence ID" value="KAE8343589.1"/>
    <property type="molecule type" value="Genomic_DNA"/>
</dbReference>
<reference evidence="1" key="1">
    <citation type="submission" date="2019-04" db="EMBL/GenBank/DDBJ databases">
        <title>Friends and foes A comparative genomics study of 23 Aspergillus species from section Flavi.</title>
        <authorList>
            <consortium name="DOE Joint Genome Institute"/>
            <person name="Kjaerbolling I."/>
            <person name="Vesth T."/>
            <person name="Frisvad J.C."/>
            <person name="Nybo J.L."/>
            <person name="Theobald S."/>
            <person name="Kildgaard S."/>
            <person name="Isbrandt T."/>
            <person name="Kuo A."/>
            <person name="Sato A."/>
            <person name="Lyhne E.K."/>
            <person name="Kogle M.E."/>
            <person name="Wiebenga A."/>
            <person name="Kun R.S."/>
            <person name="Lubbers R.J."/>
            <person name="Makela M.R."/>
            <person name="Barry K."/>
            <person name="Chovatia M."/>
            <person name="Clum A."/>
            <person name="Daum C."/>
            <person name="Haridas S."/>
            <person name="He G."/>
            <person name="LaButti K."/>
            <person name="Lipzen A."/>
            <person name="Mondo S."/>
            <person name="Riley R."/>
            <person name="Salamov A."/>
            <person name="Simmons B.A."/>
            <person name="Magnuson J.K."/>
            <person name="Henrissat B."/>
            <person name="Mortensen U.H."/>
            <person name="Larsen T.O."/>
            <person name="Devries R.P."/>
            <person name="Grigoriev I.V."/>
            <person name="Machida M."/>
            <person name="Baker S.E."/>
            <person name="Andersen M.R."/>
        </authorList>
    </citation>
    <scope>NUCLEOTIDE SEQUENCE</scope>
    <source>
        <strain evidence="1">CBS 117612</strain>
    </source>
</reference>
<protein>
    <submittedName>
        <fullName evidence="1">Uncharacterized protein</fullName>
    </submittedName>
</protein>
<name>A0A5N6YGL6_9EURO</name>
<dbReference type="AlphaFoldDB" id="A0A5N6YGL6"/>
<dbReference type="Proteomes" id="UP000325558">
    <property type="component" value="Unassembled WGS sequence"/>
</dbReference>
<accession>A0A5N6YGL6</accession>
<sequence>MSDSEQFEPRKRGPYAQSSLPSQYVCTTFQFLAFGNSYVAESQAQTIVAKFWESTAGRWDKLRSTTTMHFRNIVSLFHDVGQRMQPPEIRKDRQSQYGLPKIYDSSLLPWVNYDITPATSVRALVYVYLRVLRVDHHAGYAYMLLWHCPVLEPRLRTAENDAYCSKYTYQNQSDIPLHCIDQTLQARFAIAISAASQFKPNPFGNIDLQYYMF</sequence>
<gene>
    <name evidence="1" type="ORF">BDV24DRAFT_161264</name>
</gene>
<organism evidence="1">
    <name type="scientific">Aspergillus arachidicola</name>
    <dbReference type="NCBI Taxonomy" id="656916"/>
    <lineage>
        <taxon>Eukaryota</taxon>
        <taxon>Fungi</taxon>
        <taxon>Dikarya</taxon>
        <taxon>Ascomycota</taxon>
        <taxon>Pezizomycotina</taxon>
        <taxon>Eurotiomycetes</taxon>
        <taxon>Eurotiomycetidae</taxon>
        <taxon>Eurotiales</taxon>
        <taxon>Aspergillaceae</taxon>
        <taxon>Aspergillus</taxon>
        <taxon>Aspergillus subgen. Circumdati</taxon>
    </lineage>
</organism>
<proteinExistence type="predicted"/>
<evidence type="ECO:0000313" key="1">
    <source>
        <dbReference type="EMBL" id="KAE8343589.1"/>
    </source>
</evidence>